<evidence type="ECO:0000313" key="2">
    <source>
        <dbReference type="EMBL" id="QOD58365.1"/>
    </source>
</evidence>
<dbReference type="EMBL" id="CP061855">
    <property type="protein sequence ID" value="QOD58365.1"/>
    <property type="molecule type" value="Genomic_DNA"/>
</dbReference>
<proteinExistence type="predicted"/>
<dbReference type="Proteomes" id="UP000516656">
    <property type="component" value="Chromosome 2"/>
</dbReference>
<evidence type="ECO:0000313" key="1">
    <source>
        <dbReference type="EMBL" id="BAX55321.1"/>
    </source>
</evidence>
<sequence>MAKLHLTGRLASRAGKTVKSLVTYLPAIELENYLSVTRVYPDLEVFYDAAKNKTNQKKVREIQEDIQKELLAGGVGAPLSLTVVLENKPTLTAKGELGCLEYDRASTCIVGNVLLLVAILKTLGIKAPLFSSRLSSSEMKKNSIYRQMLAKDEVMLTIVFDDENGINEEQVRGLFFKYNRQHSGLHLTQFSKPDSTFPLKPFINRLTQDLDLVEYGGVSTKSKHVKASDSYLTTEYILFKFLVGAVAGAQVQETCMMSADVTFASGQRVSKALSDGYINYIEAFLDAWLQPLKQGDKSIRTGFRLSSQIWQALSLVVHQLAMNNISIEEVTQAGIVLGELDYSKRATHWRNCEVMELDSNGRLYKSAANSTREFRIGLARYFIGVISHNGDS</sequence>
<evidence type="ECO:0008006" key="5">
    <source>
        <dbReference type="Google" id="ProtNLM"/>
    </source>
</evidence>
<dbReference type="EMBL" id="AP018046">
    <property type="protein sequence ID" value="BAX55321.1"/>
    <property type="molecule type" value="Genomic_DNA"/>
</dbReference>
<dbReference type="AlphaFoldDB" id="A0A1V1VDU6"/>
<reference evidence="1" key="1">
    <citation type="journal article" date="2017" name="Genome Announc.">
        <title>Whole-Genome Sequence of Photobacterium damselae subsp. piscicida Strain 91-197, Isolated from Hybrid Striped Bass (Morone sp.) in the United States.</title>
        <authorList>
            <person name="Teru Y."/>
            <person name="Hikima J."/>
            <person name="Kono T."/>
            <person name="Sakai M."/>
            <person name="Takano T."/>
            <person name="Hawke J.P."/>
            <person name="Takeyama H."/>
            <person name="Aoki T."/>
        </authorList>
    </citation>
    <scope>NUCLEOTIDE SEQUENCE</scope>
    <source>
        <strain evidence="1">91-197</strain>
    </source>
</reference>
<accession>A0A1V1VDU6</accession>
<organism evidence="1 3">
    <name type="scientific">Photobacterium damsela subsp. piscicida</name>
    <name type="common">Pasteurella piscicida</name>
    <dbReference type="NCBI Taxonomy" id="38294"/>
    <lineage>
        <taxon>Bacteria</taxon>
        <taxon>Pseudomonadati</taxon>
        <taxon>Pseudomonadota</taxon>
        <taxon>Gammaproteobacteria</taxon>
        <taxon>Vibrionales</taxon>
        <taxon>Vibrionaceae</taxon>
        <taxon>Photobacterium</taxon>
    </lineage>
</organism>
<reference evidence="3" key="2">
    <citation type="submission" date="2017-05" db="EMBL/GenBank/DDBJ databases">
        <title>Whole genome sequence of fish pathogenic bacteria, Photobacterium damselae subsp. piscicida, strain 91-197, isolated from hybrid striped bass (Morone sp.) in USA.</title>
        <authorList>
            <person name="Teru Y."/>
            <person name="Hikima J."/>
            <person name="Kono T."/>
            <person name="Sakai M."/>
            <person name="Takano T."/>
            <person name="Hawke J.P."/>
            <person name="Takeyama H."/>
            <person name="Aoki T."/>
        </authorList>
    </citation>
    <scope>NUCLEOTIDE SEQUENCE [LARGE SCALE GENOMIC DNA]</scope>
    <source>
        <strain evidence="3">91-197</strain>
    </source>
</reference>
<protein>
    <recommendedName>
        <fullName evidence="5">DGQHR domain-containing protein</fullName>
    </recommendedName>
</protein>
<name>A0A1V1VDU6_PHODP</name>
<evidence type="ECO:0000313" key="4">
    <source>
        <dbReference type="Proteomes" id="UP000516656"/>
    </source>
</evidence>
<reference evidence="2 4" key="3">
    <citation type="submission" date="2020-09" db="EMBL/GenBank/DDBJ databases">
        <title>Complete, closed and curated genome sequences of Photobacterium damselae subsp. piscicida isolates from Australia indicate localised evolution and additional plasmid-borne pathogenicity mechanisms.</title>
        <authorList>
            <person name="Baseggio L."/>
            <person name="Silayeva O."/>
            <person name="Buller N."/>
            <person name="Landos M."/>
            <person name="Engelstaedter J."/>
            <person name="Barnes A.C."/>
        </authorList>
    </citation>
    <scope>NUCLEOTIDE SEQUENCE [LARGE SCALE GENOMIC DNA]</scope>
    <source>
        <strain evidence="2 4">AS-16-0540-1</strain>
    </source>
</reference>
<dbReference type="Proteomes" id="UP000218676">
    <property type="component" value="Chromosome 2"/>
</dbReference>
<dbReference type="RefSeq" id="WP_086958823.1">
    <property type="nucleotide sequence ID" value="NZ_AP018046.1"/>
</dbReference>
<evidence type="ECO:0000313" key="3">
    <source>
        <dbReference type="Proteomes" id="UP000218676"/>
    </source>
</evidence>
<gene>
    <name evidence="2" type="ORF">IC627_15730</name>
    <name evidence="1" type="ORF">PDPUS_2_00735</name>
</gene>